<reference evidence="2" key="1">
    <citation type="submission" date="2017-07" db="EMBL/GenBank/DDBJ databases">
        <title>Taro Niue Genome Assembly and Annotation.</title>
        <authorList>
            <person name="Atibalentja N."/>
            <person name="Keating K."/>
            <person name="Fields C.J."/>
        </authorList>
    </citation>
    <scope>NUCLEOTIDE SEQUENCE</scope>
    <source>
        <strain evidence="2">Niue_2</strain>
        <tissue evidence="2">Leaf</tissue>
    </source>
</reference>
<accession>A0A843TGP5</accession>
<keyword evidence="1" id="KW-1133">Transmembrane helix</keyword>
<evidence type="ECO:0000256" key="1">
    <source>
        <dbReference type="SAM" id="Phobius"/>
    </source>
</evidence>
<sequence>MAALSHPSAGEEGGARLASRVYGPRVPLVVASGGGLVVVVVTTFPHDVSKLVPPVVPASVFSRLRSSVLGCQFVVAPACVVFSTLWRVQGSEWFCVWALDPVETEVHRLVALCSGGGFPELFVVVLFLLLWPVRDW</sequence>
<evidence type="ECO:0000313" key="2">
    <source>
        <dbReference type="EMBL" id="MQL69941.1"/>
    </source>
</evidence>
<comment type="caution">
    <text evidence="2">The sequence shown here is derived from an EMBL/GenBank/DDBJ whole genome shotgun (WGS) entry which is preliminary data.</text>
</comment>
<feature type="transmembrane region" description="Helical" evidence="1">
    <location>
        <begin position="109"/>
        <end position="131"/>
    </location>
</feature>
<dbReference type="Proteomes" id="UP000652761">
    <property type="component" value="Unassembled WGS sequence"/>
</dbReference>
<name>A0A843TGP5_COLES</name>
<gene>
    <name evidence="2" type="ORF">Taro_002233</name>
</gene>
<dbReference type="EMBL" id="NMUH01000051">
    <property type="protein sequence ID" value="MQL69941.1"/>
    <property type="molecule type" value="Genomic_DNA"/>
</dbReference>
<evidence type="ECO:0000313" key="3">
    <source>
        <dbReference type="Proteomes" id="UP000652761"/>
    </source>
</evidence>
<feature type="transmembrane region" description="Helical" evidence="1">
    <location>
        <begin position="66"/>
        <end position="88"/>
    </location>
</feature>
<keyword evidence="1" id="KW-0812">Transmembrane</keyword>
<protein>
    <submittedName>
        <fullName evidence="2">Uncharacterized protein</fullName>
    </submittedName>
</protein>
<keyword evidence="3" id="KW-1185">Reference proteome</keyword>
<dbReference type="AlphaFoldDB" id="A0A843TGP5"/>
<keyword evidence="1" id="KW-0472">Membrane</keyword>
<feature type="transmembrane region" description="Helical" evidence="1">
    <location>
        <begin position="26"/>
        <end position="46"/>
    </location>
</feature>
<organism evidence="2 3">
    <name type="scientific">Colocasia esculenta</name>
    <name type="common">Wild taro</name>
    <name type="synonym">Arum esculentum</name>
    <dbReference type="NCBI Taxonomy" id="4460"/>
    <lineage>
        <taxon>Eukaryota</taxon>
        <taxon>Viridiplantae</taxon>
        <taxon>Streptophyta</taxon>
        <taxon>Embryophyta</taxon>
        <taxon>Tracheophyta</taxon>
        <taxon>Spermatophyta</taxon>
        <taxon>Magnoliopsida</taxon>
        <taxon>Liliopsida</taxon>
        <taxon>Araceae</taxon>
        <taxon>Aroideae</taxon>
        <taxon>Colocasieae</taxon>
        <taxon>Colocasia</taxon>
    </lineage>
</organism>
<proteinExistence type="predicted"/>